<keyword evidence="1" id="KW-1133">Transmembrane helix</keyword>
<keyword evidence="2" id="KW-0732">Signal</keyword>
<dbReference type="PANTHER" id="PTHR31474:SF9">
    <property type="entry name" value="HR-LIKE LESION-INDUCING PROTEIN-LIKE PROTEIN"/>
    <property type="match status" value="1"/>
</dbReference>
<proteinExistence type="predicted"/>
<feature type="transmembrane region" description="Helical" evidence="1">
    <location>
        <begin position="64"/>
        <end position="82"/>
    </location>
</feature>
<keyword evidence="4" id="KW-1185">Reference proteome</keyword>
<protein>
    <submittedName>
        <fullName evidence="3">Uncharacterized protein</fullName>
    </submittedName>
</protein>
<keyword evidence="1" id="KW-0812">Transmembrane</keyword>
<name>A0A7N0UJG5_KALFE</name>
<sequence length="157" mass="17529">MAFMSFLGRVLFASVFILSAYREFNEFGLDGGPAAKAIEPKFKTLAGHVKTHAGIEIPELEMKYLVAASVAFKGVGSVMFIFGSSIGAYLLVLHQLITTPIIYDFYNYEHDEEEFVQLFVKFTQHMALFGALLFFIGMKSSLAKRQLKKKAPKAKTT</sequence>
<dbReference type="InterPro" id="IPR008637">
    <property type="entry name" value="HR_lesion"/>
</dbReference>
<dbReference type="AlphaFoldDB" id="A0A7N0UJG5"/>
<dbReference type="PANTHER" id="PTHR31474">
    <property type="entry name" value="HR-LIKE LESION-INDUCER"/>
    <property type="match status" value="1"/>
</dbReference>
<organism evidence="3 4">
    <name type="scientific">Kalanchoe fedtschenkoi</name>
    <name type="common">Lavender scallops</name>
    <name type="synonym">South American air plant</name>
    <dbReference type="NCBI Taxonomy" id="63787"/>
    <lineage>
        <taxon>Eukaryota</taxon>
        <taxon>Viridiplantae</taxon>
        <taxon>Streptophyta</taxon>
        <taxon>Embryophyta</taxon>
        <taxon>Tracheophyta</taxon>
        <taxon>Spermatophyta</taxon>
        <taxon>Magnoliopsida</taxon>
        <taxon>eudicotyledons</taxon>
        <taxon>Gunneridae</taxon>
        <taxon>Pentapetalae</taxon>
        <taxon>Saxifragales</taxon>
        <taxon>Crassulaceae</taxon>
        <taxon>Kalanchoe</taxon>
    </lineage>
</organism>
<accession>A0A7N0UJG5</accession>
<dbReference type="Gramene" id="Kaladp0069s0109.1.v1.1">
    <property type="protein sequence ID" value="Kaladp0069s0109.1.v1.1"/>
    <property type="gene ID" value="Kaladp0069s0109.v1.1"/>
</dbReference>
<evidence type="ECO:0000313" key="4">
    <source>
        <dbReference type="Proteomes" id="UP000594263"/>
    </source>
</evidence>
<reference evidence="3" key="1">
    <citation type="submission" date="2021-01" db="UniProtKB">
        <authorList>
            <consortium name="EnsemblPlants"/>
        </authorList>
    </citation>
    <scope>IDENTIFICATION</scope>
</reference>
<keyword evidence="1" id="KW-0472">Membrane</keyword>
<feature type="chain" id="PRO_5029753766" evidence="2">
    <location>
        <begin position="23"/>
        <end position="157"/>
    </location>
</feature>
<dbReference type="OMA" id="REFNEFG"/>
<feature type="transmembrane region" description="Helical" evidence="1">
    <location>
        <begin position="118"/>
        <end position="138"/>
    </location>
</feature>
<evidence type="ECO:0000256" key="1">
    <source>
        <dbReference type="SAM" id="Phobius"/>
    </source>
</evidence>
<evidence type="ECO:0000256" key="2">
    <source>
        <dbReference type="SAM" id="SignalP"/>
    </source>
</evidence>
<feature type="signal peptide" evidence="2">
    <location>
        <begin position="1"/>
        <end position="22"/>
    </location>
</feature>
<dbReference type="Pfam" id="PF05514">
    <property type="entry name" value="HR_lesion"/>
    <property type="match status" value="1"/>
</dbReference>
<dbReference type="Proteomes" id="UP000594263">
    <property type="component" value="Unplaced"/>
</dbReference>
<evidence type="ECO:0000313" key="3">
    <source>
        <dbReference type="EnsemblPlants" id="Kaladp0069s0109.1.v1.1"/>
    </source>
</evidence>
<dbReference type="EnsemblPlants" id="Kaladp0069s0109.1.v1.1">
    <property type="protein sequence ID" value="Kaladp0069s0109.1.v1.1"/>
    <property type="gene ID" value="Kaladp0069s0109.v1.1"/>
</dbReference>